<evidence type="ECO:0008006" key="3">
    <source>
        <dbReference type="Google" id="ProtNLM"/>
    </source>
</evidence>
<feature type="region of interest" description="Disordered" evidence="1">
    <location>
        <begin position="181"/>
        <end position="210"/>
    </location>
</feature>
<proteinExistence type="predicted"/>
<organism evidence="2">
    <name type="scientific">Alkalihalophilus sp. As8PL</name>
    <dbReference type="NCBI Taxonomy" id="3237103"/>
    <lineage>
        <taxon>Bacteria</taxon>
        <taxon>Bacillati</taxon>
        <taxon>Bacillota</taxon>
        <taxon>Bacilli</taxon>
        <taxon>Bacillales</taxon>
        <taxon>Bacillaceae</taxon>
        <taxon>Alkalihalophilus</taxon>
    </lineage>
</organism>
<protein>
    <recommendedName>
        <fullName evidence="3">SipL SPOCS domain-containing protein</fullName>
    </recommendedName>
</protein>
<evidence type="ECO:0000256" key="1">
    <source>
        <dbReference type="SAM" id="MobiDB-lite"/>
    </source>
</evidence>
<evidence type="ECO:0000313" key="2">
    <source>
        <dbReference type="EMBL" id="XDI36852.1"/>
    </source>
</evidence>
<reference evidence="2" key="1">
    <citation type="submission" date="2024-07" db="EMBL/GenBank/DDBJ databases">
        <title>Identification and characteristics of an arsenic-resistant bacterial isolate, which belongs to a novel species.</title>
        <authorList>
            <person name="Juszczyk A."/>
            <person name="Kowalczyk A."/>
            <person name="Was K."/>
            <person name="Kosowicz W."/>
            <person name="Budzyn A."/>
            <person name="Latowski D."/>
        </authorList>
    </citation>
    <scope>NUCLEOTIDE SEQUENCE</scope>
    <source>
        <strain evidence="2">As8PL</strain>
    </source>
</reference>
<dbReference type="RefSeq" id="WP_368504231.1">
    <property type="nucleotide sequence ID" value="NZ_CP162551.1"/>
</dbReference>
<feature type="compositionally biased region" description="Basic and acidic residues" evidence="1">
    <location>
        <begin position="193"/>
        <end position="208"/>
    </location>
</feature>
<dbReference type="AlphaFoldDB" id="A0AB39BTB6"/>
<name>A0AB39BTB6_9BACI</name>
<gene>
    <name evidence="2" type="ORF">AB3N04_19600</name>
</gene>
<accession>A0AB39BTB6</accession>
<sequence length="222" mass="25065">MMEQNNNKCINEIGLTNEPVLIQSVICSKEVKLIAYTKTNLKVKDHDQIQFVPDLKTTEITGTLLHDLIILQGFIKGSILVNNRCIKQITLAFQEEICCEDVCPGDTLKKTSPLLKGIVPPQIIPCEEAGYSQVIFKVILGIQITVIREKIGKVAVTIIGDVDKNGCKTSTTPPQIICYQEAEKPKKPKDPKRKKEEDKCRKETKFEESSCFSIHKKKKYDF</sequence>
<dbReference type="EMBL" id="CP162551">
    <property type="protein sequence ID" value="XDI36852.1"/>
    <property type="molecule type" value="Genomic_DNA"/>
</dbReference>